<keyword evidence="3" id="KW-0274">FAD</keyword>
<reference evidence="8" key="1">
    <citation type="journal article" date="2019" name="Int. J. Syst. Evol. Microbiol.">
        <title>The Global Catalogue of Microorganisms (GCM) 10K type strain sequencing project: providing services to taxonomists for standard genome sequencing and annotation.</title>
        <authorList>
            <consortium name="The Broad Institute Genomics Platform"/>
            <consortium name="The Broad Institute Genome Sequencing Center for Infectious Disease"/>
            <person name="Wu L."/>
            <person name="Ma J."/>
        </authorList>
    </citation>
    <scope>NUCLEOTIDE SEQUENCE [LARGE SCALE GENOMIC DNA]</scope>
    <source>
        <strain evidence="8">JCM 17666</strain>
    </source>
</reference>
<keyword evidence="8" id="KW-1185">Reference proteome</keyword>
<keyword evidence="4" id="KW-0560">Oxidoreductase</keyword>
<dbReference type="Pfam" id="PF01266">
    <property type="entry name" value="DAO"/>
    <property type="match status" value="1"/>
</dbReference>
<dbReference type="Gene3D" id="3.30.9.10">
    <property type="entry name" value="D-Amino Acid Oxidase, subunit A, domain 2"/>
    <property type="match status" value="1"/>
</dbReference>
<evidence type="ECO:0000256" key="1">
    <source>
        <dbReference type="ARBA" id="ARBA00001974"/>
    </source>
</evidence>
<dbReference type="PANTHER" id="PTHR43104:SF4">
    <property type="entry name" value="L-2-HYDROXYGLUTARATE DEHYDROGENASE, MITOCHONDRIAL"/>
    <property type="match status" value="1"/>
</dbReference>
<proteinExistence type="inferred from homology"/>
<gene>
    <name evidence="7" type="ORF">GCM10023144_32910</name>
</gene>
<sequence>MPEEKYVERVDAVVVGAGVVGLAIARALALAGRDVLVLEAEAAIGTGVSARNSEVIHAGLYYPPGSLKARFCVEGNRRLYAYCAERGIEHRRCGKLVVAASAAQAAGLARLRRNAEACGVGGLRMLAGAEAMAMEPALRCHAALHSPDSGIIDTHALMLAYQGDAERAGAVVALGSPMAGGRVLADGVQVDVGGAEPMSLHARLLVNAASLHAQALARALEGFPPAQVPPCHYAKGNYFSVSGRSPFSRLIYPMPESAGLGVHLTLDLGGQARFGPDVEWTDSLDYDVDPRRADVFYEAIRSYWPALADGALQPAYAGIRPKIQGPGEAAADFLIAGPAEHGVPGVVHLFGIESPGLTASLAIADHVAAIAAG</sequence>
<evidence type="ECO:0000313" key="8">
    <source>
        <dbReference type="Proteomes" id="UP001501671"/>
    </source>
</evidence>
<dbReference type="Gene3D" id="3.50.50.60">
    <property type="entry name" value="FAD/NAD(P)-binding domain"/>
    <property type="match status" value="1"/>
</dbReference>
<evidence type="ECO:0000256" key="2">
    <source>
        <dbReference type="ARBA" id="ARBA00022630"/>
    </source>
</evidence>
<dbReference type="Proteomes" id="UP001501671">
    <property type="component" value="Unassembled WGS sequence"/>
</dbReference>
<dbReference type="PANTHER" id="PTHR43104">
    <property type="entry name" value="L-2-HYDROXYGLUTARATE DEHYDROGENASE, MITOCHONDRIAL"/>
    <property type="match status" value="1"/>
</dbReference>
<evidence type="ECO:0000313" key="7">
    <source>
        <dbReference type="EMBL" id="GAA4337339.1"/>
    </source>
</evidence>
<dbReference type="SUPFAM" id="SSF51905">
    <property type="entry name" value="FAD/NAD(P)-binding domain"/>
    <property type="match status" value="1"/>
</dbReference>
<feature type="domain" description="FAD dependent oxidoreductase" evidence="6">
    <location>
        <begin position="11"/>
        <end position="369"/>
    </location>
</feature>
<organism evidence="7 8">
    <name type="scientific">Pigmentiphaga soli</name>
    <dbReference type="NCBI Taxonomy" id="1007095"/>
    <lineage>
        <taxon>Bacteria</taxon>
        <taxon>Pseudomonadati</taxon>
        <taxon>Pseudomonadota</taxon>
        <taxon>Betaproteobacteria</taxon>
        <taxon>Burkholderiales</taxon>
        <taxon>Alcaligenaceae</taxon>
        <taxon>Pigmentiphaga</taxon>
    </lineage>
</organism>
<dbReference type="InterPro" id="IPR006076">
    <property type="entry name" value="FAD-dep_OxRdtase"/>
</dbReference>
<evidence type="ECO:0000256" key="4">
    <source>
        <dbReference type="ARBA" id="ARBA00023002"/>
    </source>
</evidence>
<accession>A0ABP8HC84</accession>
<dbReference type="InterPro" id="IPR036188">
    <property type="entry name" value="FAD/NAD-bd_sf"/>
</dbReference>
<evidence type="ECO:0000256" key="3">
    <source>
        <dbReference type="ARBA" id="ARBA00022827"/>
    </source>
</evidence>
<evidence type="ECO:0000256" key="5">
    <source>
        <dbReference type="ARBA" id="ARBA00037941"/>
    </source>
</evidence>
<comment type="cofactor">
    <cofactor evidence="1">
        <name>FAD</name>
        <dbReference type="ChEBI" id="CHEBI:57692"/>
    </cofactor>
</comment>
<comment type="similarity">
    <text evidence="5">Belongs to the L2HGDH family.</text>
</comment>
<comment type="caution">
    <text evidence="7">The sequence shown here is derived from an EMBL/GenBank/DDBJ whole genome shotgun (WGS) entry which is preliminary data.</text>
</comment>
<evidence type="ECO:0000259" key="6">
    <source>
        <dbReference type="Pfam" id="PF01266"/>
    </source>
</evidence>
<name>A0ABP8HC84_9BURK</name>
<protein>
    <submittedName>
        <fullName evidence="7">NAD(P)/FAD-dependent oxidoreductase</fullName>
    </submittedName>
</protein>
<keyword evidence="2" id="KW-0285">Flavoprotein</keyword>
<dbReference type="EMBL" id="BAABFO010000017">
    <property type="protein sequence ID" value="GAA4337339.1"/>
    <property type="molecule type" value="Genomic_DNA"/>
</dbReference>